<dbReference type="EMBL" id="MN034414">
    <property type="protein sequence ID" value="QDH88835.1"/>
    <property type="molecule type" value="Genomic_RNA"/>
</dbReference>
<evidence type="ECO:0000313" key="1">
    <source>
        <dbReference type="EMBL" id="QDH88835.1"/>
    </source>
</evidence>
<protein>
    <recommendedName>
        <fullName evidence="2">Maturation</fullName>
    </recommendedName>
</protein>
<organism evidence="1">
    <name type="scientific">Leviviridae sp</name>
    <dbReference type="NCBI Taxonomy" id="2027243"/>
    <lineage>
        <taxon>Viruses</taxon>
        <taxon>Riboviria</taxon>
        <taxon>Orthornavirae</taxon>
        <taxon>Lenarviricota</taxon>
        <taxon>Leviviricetes</taxon>
        <taxon>Norzivirales</taxon>
        <taxon>Fiersviridae</taxon>
    </lineage>
</organism>
<gene>
    <name evidence="1" type="ORF">H4Rhizo44242_000001</name>
</gene>
<feature type="non-terminal residue" evidence="1">
    <location>
        <position position="1"/>
    </location>
</feature>
<evidence type="ECO:0008006" key="2">
    <source>
        <dbReference type="Google" id="ProtNLM"/>
    </source>
</evidence>
<proteinExistence type="predicted"/>
<accession>A0A514D5F5</accession>
<reference evidence="1" key="1">
    <citation type="submission" date="2019-05" db="EMBL/GenBank/DDBJ databases">
        <title>Metatranscriptomic reconstruction reveals RNA viruses with the potential to shape carbon cycling in soil.</title>
        <authorList>
            <person name="Starr E.P."/>
            <person name="Nuccio E."/>
            <person name="Pett-Ridge J."/>
            <person name="Banfield J.F."/>
            <person name="Firestone M.K."/>
        </authorList>
    </citation>
    <scope>NUCLEOTIDE SEQUENCE</scope>
    <source>
        <strain evidence="1">H4_Rhizo_44_scaffold_242</strain>
    </source>
</reference>
<sequence length="487" mass="54699">RKGAQAWCSHSRLREVTQTHSIGFKKGVSTEMRVRTRPIEGAGTQGASNFVYKDKIGPTRASVLKDDSGFTVEGSGSPLHPPFERALLEGSEVTQDENHGFRDYPLALRRIHESVRDGRTELTPGPVDLRGDVGGPFNSQKKWCRVDDYAPVHIDVVRLTGAGTWQRQIYDGALLARDPSSADFPTQSVTNLTPLGTTAIARCKPTNNISNLATDLVETYTQGLPKLLGHSLWKDRANIAKGAGSEYLNSEFGWKPLVSDVRSAAYAVANSHRLIKSYEDNSGQLVRRRYEFPIEETHTKEDLGISDGVNFQGATTSAMINQSLSRPHLIKETWTYKRTWFSGGFTYHLPIGFRSRNWLAETYAKTGYLIGTELTPESLWQVTPWTWAANWFSNMGDLISNYSDWATDGLVLRYGYIMEHKWTMVTYSLDRPSRWITKGTDNRVCPVTYFVESKRRDKATPFGFGLNWNSFSPRQLAITLALGLTRL</sequence>
<name>A0A514D5F5_9VIRU</name>